<dbReference type="FunFam" id="1.10.10.790:FF:000002">
    <property type="entry name" value="Splicing factor 3A subunit 1"/>
    <property type="match status" value="1"/>
</dbReference>
<feature type="region of interest" description="Disordered" evidence="7">
    <location>
        <begin position="137"/>
        <end position="156"/>
    </location>
</feature>
<evidence type="ECO:0000256" key="7">
    <source>
        <dbReference type="SAM" id="MobiDB-lite"/>
    </source>
</evidence>
<evidence type="ECO:0000313" key="11">
    <source>
        <dbReference type="Proteomes" id="UP000247409"/>
    </source>
</evidence>
<comment type="caution">
    <text evidence="10">The sequence shown here is derived from an EMBL/GenBank/DDBJ whole genome shotgun (WGS) entry which is preliminary data.</text>
</comment>
<dbReference type="Gene3D" id="3.10.20.90">
    <property type="entry name" value="Phosphatidylinositol 3-kinase Catalytic Subunit, Chain A, domain 1"/>
    <property type="match status" value="1"/>
</dbReference>
<feature type="region of interest" description="Disordered" evidence="7">
    <location>
        <begin position="77"/>
        <end position="124"/>
    </location>
</feature>
<feature type="domain" description="SURP motif" evidence="9">
    <location>
        <begin position="173"/>
        <end position="215"/>
    </location>
</feature>
<dbReference type="InterPro" id="IPR035563">
    <property type="entry name" value="SF3As1_ubi"/>
</dbReference>
<evidence type="ECO:0000259" key="8">
    <source>
        <dbReference type="PROSITE" id="PS50053"/>
    </source>
</evidence>
<evidence type="ECO:0000256" key="6">
    <source>
        <dbReference type="ARBA" id="ARBA00023242"/>
    </source>
</evidence>
<dbReference type="SUPFAM" id="SSF54236">
    <property type="entry name" value="Ubiquitin-like"/>
    <property type="match status" value="1"/>
</dbReference>
<dbReference type="CDD" id="cd01800">
    <property type="entry name" value="Ubl_SF3a120"/>
    <property type="match status" value="1"/>
</dbReference>
<dbReference type="PANTHER" id="PTHR15316:SF1">
    <property type="entry name" value="SPLICING FACTOR 3A SUBUNIT 1"/>
    <property type="match status" value="1"/>
</dbReference>
<dbReference type="SUPFAM" id="SSF109905">
    <property type="entry name" value="Surp module (SWAP domain)"/>
    <property type="match status" value="2"/>
</dbReference>
<dbReference type="STRING" id="448386.A0A2V3IZR5"/>
<evidence type="ECO:0000256" key="3">
    <source>
        <dbReference type="ARBA" id="ARBA00022728"/>
    </source>
</evidence>
<dbReference type="InterPro" id="IPR022030">
    <property type="entry name" value="SF3A1_dom"/>
</dbReference>
<accession>A0A2V3IZR5</accession>
<organism evidence="10 11">
    <name type="scientific">Gracilariopsis chorda</name>
    <dbReference type="NCBI Taxonomy" id="448386"/>
    <lineage>
        <taxon>Eukaryota</taxon>
        <taxon>Rhodophyta</taxon>
        <taxon>Florideophyceae</taxon>
        <taxon>Rhodymeniophycidae</taxon>
        <taxon>Gracilariales</taxon>
        <taxon>Gracilariaceae</taxon>
        <taxon>Gracilariopsis</taxon>
    </lineage>
</organism>
<dbReference type="Pfam" id="PF01805">
    <property type="entry name" value="Surp"/>
    <property type="match status" value="2"/>
</dbReference>
<dbReference type="PANTHER" id="PTHR15316">
    <property type="entry name" value="SPLICEOSOME ASSOCIATED PROTEIN 114/SWAP SPLICING FACTOR-RELATED"/>
    <property type="match status" value="1"/>
</dbReference>
<reference evidence="10 11" key="1">
    <citation type="journal article" date="2018" name="Mol. Biol. Evol.">
        <title>Analysis of the draft genome of the red seaweed Gracilariopsis chorda provides insights into genome size evolution in Rhodophyta.</title>
        <authorList>
            <person name="Lee J."/>
            <person name="Yang E.C."/>
            <person name="Graf L."/>
            <person name="Yang J.H."/>
            <person name="Qiu H."/>
            <person name="Zel Zion U."/>
            <person name="Chan C.X."/>
            <person name="Stephens T.G."/>
            <person name="Weber A.P.M."/>
            <person name="Boo G.H."/>
            <person name="Boo S.M."/>
            <person name="Kim K.M."/>
            <person name="Shin Y."/>
            <person name="Jung M."/>
            <person name="Lee S.J."/>
            <person name="Yim H.S."/>
            <person name="Lee J.H."/>
            <person name="Bhattacharya D."/>
            <person name="Yoon H.S."/>
        </authorList>
    </citation>
    <scope>NUCLEOTIDE SEQUENCE [LARGE SCALE GENOMIC DNA]</scope>
    <source>
        <strain evidence="10 11">SKKU-2015</strain>
        <tissue evidence="10">Whole body</tissue>
    </source>
</reference>
<feature type="compositionally biased region" description="Basic and acidic residues" evidence="7">
    <location>
        <begin position="77"/>
        <end position="120"/>
    </location>
</feature>
<keyword evidence="11" id="KW-1185">Reference proteome</keyword>
<evidence type="ECO:0000256" key="5">
    <source>
        <dbReference type="ARBA" id="ARBA00023187"/>
    </source>
</evidence>
<dbReference type="InterPro" id="IPR000626">
    <property type="entry name" value="Ubiquitin-like_dom"/>
</dbReference>
<keyword evidence="4" id="KW-0677">Repeat</keyword>
<evidence type="ECO:0000256" key="1">
    <source>
        <dbReference type="ARBA" id="ARBA00004123"/>
    </source>
</evidence>
<dbReference type="Pfam" id="PF12230">
    <property type="entry name" value="PRP21_like_P"/>
    <property type="match status" value="1"/>
</dbReference>
<keyword evidence="3" id="KW-0747">Spliceosome</keyword>
<dbReference type="Pfam" id="PF00240">
    <property type="entry name" value="ubiquitin"/>
    <property type="match status" value="1"/>
</dbReference>
<dbReference type="Gene3D" id="1.10.10.790">
    <property type="entry name" value="Surp module"/>
    <property type="match status" value="2"/>
</dbReference>
<dbReference type="SMART" id="SM00213">
    <property type="entry name" value="UBQ"/>
    <property type="match status" value="1"/>
</dbReference>
<dbReference type="GO" id="GO:0005686">
    <property type="term" value="C:U2 snRNP"/>
    <property type="evidence" value="ECO:0007669"/>
    <property type="project" value="TreeGrafter"/>
</dbReference>
<dbReference type="FunFam" id="1.10.10.790:FF:000001">
    <property type="entry name" value="Splicing factor 3a, subunit 1"/>
    <property type="match status" value="1"/>
</dbReference>
<comment type="subcellular location">
    <subcellularLocation>
        <location evidence="1">Nucleus</location>
    </subcellularLocation>
</comment>
<dbReference type="EMBL" id="NBIV01000035">
    <property type="protein sequence ID" value="PXF46600.1"/>
    <property type="molecule type" value="Genomic_DNA"/>
</dbReference>
<feature type="compositionally biased region" description="Basic and acidic residues" evidence="7">
    <location>
        <begin position="137"/>
        <end position="152"/>
    </location>
</feature>
<feature type="domain" description="SURP motif" evidence="9">
    <location>
        <begin position="27"/>
        <end position="68"/>
    </location>
</feature>
<dbReference type="GO" id="GO:0000381">
    <property type="term" value="P:regulation of alternative mRNA splicing, via spliceosome"/>
    <property type="evidence" value="ECO:0007669"/>
    <property type="project" value="TreeGrafter"/>
</dbReference>
<dbReference type="GO" id="GO:0045292">
    <property type="term" value="P:mRNA cis splicing, via spliceosome"/>
    <property type="evidence" value="ECO:0007669"/>
    <property type="project" value="InterPro"/>
</dbReference>
<dbReference type="PROSITE" id="PS50053">
    <property type="entry name" value="UBIQUITIN_2"/>
    <property type="match status" value="1"/>
</dbReference>
<protein>
    <submittedName>
        <fullName evidence="10">Splicing factor 3A subunit 1</fullName>
    </submittedName>
</protein>
<evidence type="ECO:0000256" key="2">
    <source>
        <dbReference type="ARBA" id="ARBA00022664"/>
    </source>
</evidence>
<dbReference type="InterPro" id="IPR045146">
    <property type="entry name" value="SF3A1"/>
</dbReference>
<feature type="domain" description="Ubiquitin-like" evidence="8">
    <location>
        <begin position="556"/>
        <end position="641"/>
    </location>
</feature>
<name>A0A2V3IZR5_9FLOR</name>
<dbReference type="Proteomes" id="UP000247409">
    <property type="component" value="Unassembled WGS sequence"/>
</dbReference>
<dbReference type="SMART" id="SM00648">
    <property type="entry name" value="SWAP"/>
    <property type="match status" value="2"/>
</dbReference>
<dbReference type="PROSITE" id="PS50128">
    <property type="entry name" value="SURP"/>
    <property type="match status" value="2"/>
</dbReference>
<evidence type="ECO:0000256" key="4">
    <source>
        <dbReference type="ARBA" id="ARBA00022737"/>
    </source>
</evidence>
<sequence>MVNFNGTQSKALEGVGVIIPPPDLRSILDTTASFVAKKPAFESRILQKNGDDPRFAFLHSSNPYHAYYRERIQHHREVKEAAGAQSEKKDDSRPEKAKSTEPDSVDERSEEQQHAARSEASRATTVKTAVVSFLKAERAKQQAERPEPREPPADDLFTLVSVNPPPHPLALDVMKLTAQFVAQNGTQFLSVLSQKESRNSIFDFLKPMHPHNIVFQRLLDAYKAILDTGEQKQQLLKSLRKQAESKENVLKEVWYKHDWECQKAEREYEAALNENEKMKGAQIDWYDFVVVETVDFGEDDVDLPAPIADTRQLPKILAAARKAEQERIKNQREVDMEIDTVGETANKVRVDTANVDNDIPASRIRRDEPKQRRESEASVKEATVVLPSGARVPMSKVQESIRTELMNPSYKSERARAADKNRIQNLADGDEVARNLARWGQVQRKGVVYNRGDLQKALAVMPKGKVTEADASVRKAERLGPKLPGRGVAEGEDNRATKKARVEAAVDVLSRAKQQVEATEIDAEVGSGQGAAVGAAAGGSGLMSAEEWLKKQGSNAQVRIKLPMHGNKEWELEGQEIEMSAPLKRSVGKLKNAIAKFTKLPANKQKLSMVGVGFLKDSTSLAAYNVGDGAVISVEVKERGGRKKHG</sequence>
<gene>
    <name evidence="10" type="ORF">BWQ96_03589</name>
</gene>
<dbReference type="InterPro" id="IPR000061">
    <property type="entry name" value="Surp"/>
</dbReference>
<dbReference type="OrthoDB" id="447637at2759"/>
<keyword evidence="6" id="KW-0539">Nucleus</keyword>
<dbReference type="AlphaFoldDB" id="A0A2V3IZR5"/>
<dbReference type="InterPro" id="IPR035967">
    <property type="entry name" value="SWAP/Surp_sf"/>
</dbReference>
<proteinExistence type="predicted"/>
<evidence type="ECO:0000259" key="9">
    <source>
        <dbReference type="PROSITE" id="PS50128"/>
    </source>
</evidence>
<dbReference type="GO" id="GO:0003723">
    <property type="term" value="F:RNA binding"/>
    <property type="evidence" value="ECO:0007669"/>
    <property type="project" value="InterPro"/>
</dbReference>
<evidence type="ECO:0000313" key="10">
    <source>
        <dbReference type="EMBL" id="PXF46600.1"/>
    </source>
</evidence>
<dbReference type="GO" id="GO:0071004">
    <property type="term" value="C:U2-type prespliceosome"/>
    <property type="evidence" value="ECO:0007669"/>
    <property type="project" value="TreeGrafter"/>
</dbReference>
<keyword evidence="2" id="KW-0507">mRNA processing</keyword>
<dbReference type="InterPro" id="IPR029071">
    <property type="entry name" value="Ubiquitin-like_domsf"/>
</dbReference>
<dbReference type="GO" id="GO:0071013">
    <property type="term" value="C:catalytic step 2 spliceosome"/>
    <property type="evidence" value="ECO:0007669"/>
    <property type="project" value="TreeGrafter"/>
</dbReference>
<keyword evidence="5" id="KW-0508">mRNA splicing</keyword>